<reference evidence="2" key="1">
    <citation type="submission" date="2016-06" db="EMBL/GenBank/DDBJ databases">
        <authorList>
            <person name="Varghese N."/>
            <person name="Submissions Spin"/>
        </authorList>
    </citation>
    <scope>NUCLEOTIDE SEQUENCE [LARGE SCALE GENOMIC DNA]</scope>
    <source>
        <strain evidence="2">DSM 43909</strain>
    </source>
</reference>
<sequence length="259" mass="29563">MTTRSNDNAERRIWIPARFLDWGYDSSSSNPLDAAVLERAYSIWNHASGKLDTPCTEFDRVDVVTTLKRAVTQRVSALKRSYGFHLIPLADKPKRDLDMLYRLGLIRPIMLRNLIEIRNTLEHEDAAPPDDDACVALSEFVWYFLKSTDPLLKSRLSEITYVGDFDDPGPDEMTSPDDYPEYGHVHYLHPTEGPPLVIMRLPKAGIRSSAQEGYLEVVETSARRTVFERDDLTIVEGSIVGPADQLERLWLGYFQGLRY</sequence>
<dbReference type="OrthoDB" id="2990971at2"/>
<accession>A0A1C4VHL5</accession>
<dbReference type="Proteomes" id="UP000198242">
    <property type="component" value="Chromosome I"/>
</dbReference>
<evidence type="ECO:0000313" key="1">
    <source>
        <dbReference type="EMBL" id="SCE83321.1"/>
    </source>
</evidence>
<proteinExistence type="predicted"/>
<organism evidence="1 2">
    <name type="scientific">Micromonospora viridifaciens</name>
    <dbReference type="NCBI Taxonomy" id="1881"/>
    <lineage>
        <taxon>Bacteria</taxon>
        <taxon>Bacillati</taxon>
        <taxon>Actinomycetota</taxon>
        <taxon>Actinomycetes</taxon>
        <taxon>Micromonosporales</taxon>
        <taxon>Micromonosporaceae</taxon>
        <taxon>Micromonospora</taxon>
    </lineage>
</organism>
<protein>
    <submittedName>
        <fullName evidence="1">Uncharacterized protein</fullName>
    </submittedName>
</protein>
<name>A0A1C4VHL5_MICVI</name>
<dbReference type="EMBL" id="LT607411">
    <property type="protein sequence ID" value="SCE83321.1"/>
    <property type="molecule type" value="Genomic_DNA"/>
</dbReference>
<gene>
    <name evidence="1" type="ORF">GA0074695_1470</name>
</gene>
<evidence type="ECO:0000313" key="2">
    <source>
        <dbReference type="Proteomes" id="UP000198242"/>
    </source>
</evidence>
<dbReference type="RefSeq" id="WP_157744358.1">
    <property type="nucleotide sequence ID" value="NZ_LT607411.1"/>
</dbReference>
<keyword evidence="2" id="KW-1185">Reference proteome</keyword>
<dbReference type="AlphaFoldDB" id="A0A1C4VHL5"/>